<evidence type="ECO:0000313" key="1">
    <source>
        <dbReference type="EMBL" id="GBN63708.1"/>
    </source>
</evidence>
<reference evidence="1 2" key="1">
    <citation type="journal article" date="2019" name="Sci. Rep.">
        <title>Orb-weaving spider Araneus ventricosus genome elucidates the spidroin gene catalogue.</title>
        <authorList>
            <person name="Kono N."/>
            <person name="Nakamura H."/>
            <person name="Ohtoshi R."/>
            <person name="Moran D.A.P."/>
            <person name="Shinohara A."/>
            <person name="Yoshida Y."/>
            <person name="Fujiwara M."/>
            <person name="Mori M."/>
            <person name="Tomita M."/>
            <person name="Arakawa K."/>
        </authorList>
    </citation>
    <scope>NUCLEOTIDE SEQUENCE [LARGE SCALE GENOMIC DNA]</scope>
</reference>
<gene>
    <name evidence="1" type="ORF">AVEN_125527_1</name>
</gene>
<dbReference type="EMBL" id="BGPR01014095">
    <property type="protein sequence ID" value="GBN63708.1"/>
    <property type="molecule type" value="Genomic_DNA"/>
</dbReference>
<dbReference type="AlphaFoldDB" id="A0A4Y2QK97"/>
<evidence type="ECO:0000313" key="2">
    <source>
        <dbReference type="Proteomes" id="UP000499080"/>
    </source>
</evidence>
<name>A0A4Y2QK97_ARAVE</name>
<sequence length="150" mass="17033">MRVPDVIPPPSTKDIYSSDRHSAGCAAQSVFPFSTSPGMRVFKVSGREMLSFRMADSGLLLELKVERWNSKYDLECRGCCGSVCSCKSKQQWSLDGVKFPFDSDWWLKAPDCSSKSKYPFYYSLVQHSSEFKRKSPVFPGNLYLFLVKSI</sequence>
<accession>A0A4Y2QK97</accession>
<keyword evidence="2" id="KW-1185">Reference proteome</keyword>
<protein>
    <submittedName>
        <fullName evidence="1">Uncharacterized protein</fullName>
    </submittedName>
</protein>
<organism evidence="1 2">
    <name type="scientific">Araneus ventricosus</name>
    <name type="common">Orbweaver spider</name>
    <name type="synonym">Epeira ventricosa</name>
    <dbReference type="NCBI Taxonomy" id="182803"/>
    <lineage>
        <taxon>Eukaryota</taxon>
        <taxon>Metazoa</taxon>
        <taxon>Ecdysozoa</taxon>
        <taxon>Arthropoda</taxon>
        <taxon>Chelicerata</taxon>
        <taxon>Arachnida</taxon>
        <taxon>Araneae</taxon>
        <taxon>Araneomorphae</taxon>
        <taxon>Entelegynae</taxon>
        <taxon>Araneoidea</taxon>
        <taxon>Araneidae</taxon>
        <taxon>Araneus</taxon>
    </lineage>
</organism>
<proteinExistence type="predicted"/>
<comment type="caution">
    <text evidence="1">The sequence shown here is derived from an EMBL/GenBank/DDBJ whole genome shotgun (WGS) entry which is preliminary data.</text>
</comment>
<dbReference type="Proteomes" id="UP000499080">
    <property type="component" value="Unassembled WGS sequence"/>
</dbReference>